<dbReference type="InterPro" id="IPR037914">
    <property type="entry name" value="SpoVT-AbrB_sf"/>
</dbReference>
<dbReference type="EMBL" id="SNXY01000007">
    <property type="protein sequence ID" value="TDP84921.1"/>
    <property type="molecule type" value="Genomic_DNA"/>
</dbReference>
<dbReference type="Gene3D" id="2.10.260.10">
    <property type="match status" value="1"/>
</dbReference>
<dbReference type="SUPFAM" id="SSF89447">
    <property type="entry name" value="AbrB/MazE/MraZ-like"/>
    <property type="match status" value="1"/>
</dbReference>
<evidence type="ECO:0000313" key="3">
    <source>
        <dbReference type="Proteomes" id="UP000294547"/>
    </source>
</evidence>
<evidence type="ECO:0000256" key="1">
    <source>
        <dbReference type="SAM" id="MobiDB-lite"/>
    </source>
</evidence>
<sequence length="90" mass="10657">MNYHKRDEREVSLFRNGRSQAVRIPKEFEIDADKVLMWKDPDGTIHMQPKQAKMTPRELAAFLRSRPPLEEDFPPIEELPLEDVDLERDP</sequence>
<gene>
    <name evidence="2" type="ORF">EDD54_1763</name>
</gene>
<protein>
    <submittedName>
        <fullName evidence="2">Antitoxin VapB</fullName>
    </submittedName>
</protein>
<comment type="caution">
    <text evidence="2">The sequence shown here is derived from an EMBL/GenBank/DDBJ whole genome shotgun (WGS) entry which is preliminary data.</text>
</comment>
<feature type="region of interest" description="Disordered" evidence="1">
    <location>
        <begin position="66"/>
        <end position="90"/>
    </location>
</feature>
<proteinExistence type="predicted"/>
<name>A0A4R6RF00_9HYPH</name>
<accession>A0A4R6RF00</accession>
<dbReference type="Proteomes" id="UP000294547">
    <property type="component" value="Unassembled WGS sequence"/>
</dbReference>
<dbReference type="OrthoDB" id="7173678at2"/>
<dbReference type="RefSeq" id="WP_126540813.1">
    <property type="nucleotide sequence ID" value="NZ_BSPM01000004.1"/>
</dbReference>
<feature type="compositionally biased region" description="Acidic residues" evidence="1">
    <location>
        <begin position="70"/>
        <end position="90"/>
    </location>
</feature>
<reference evidence="2 3" key="1">
    <citation type="submission" date="2019-03" db="EMBL/GenBank/DDBJ databases">
        <title>Genomic Encyclopedia of Type Strains, Phase IV (KMG-IV): sequencing the most valuable type-strain genomes for metagenomic binning, comparative biology and taxonomic classification.</title>
        <authorList>
            <person name="Goeker M."/>
        </authorList>
    </citation>
    <scope>NUCLEOTIDE SEQUENCE [LARGE SCALE GENOMIC DNA]</scope>
    <source>
        <strain evidence="2 3">DSM 102969</strain>
    </source>
</reference>
<keyword evidence="3" id="KW-1185">Reference proteome</keyword>
<evidence type="ECO:0000313" key="2">
    <source>
        <dbReference type="EMBL" id="TDP84921.1"/>
    </source>
</evidence>
<organism evidence="2 3">
    <name type="scientific">Oharaeibacter diazotrophicus</name>
    <dbReference type="NCBI Taxonomy" id="1920512"/>
    <lineage>
        <taxon>Bacteria</taxon>
        <taxon>Pseudomonadati</taxon>
        <taxon>Pseudomonadota</taxon>
        <taxon>Alphaproteobacteria</taxon>
        <taxon>Hyphomicrobiales</taxon>
        <taxon>Pleomorphomonadaceae</taxon>
        <taxon>Oharaeibacter</taxon>
    </lineage>
</organism>
<dbReference type="AlphaFoldDB" id="A0A4R6RF00"/>